<protein>
    <submittedName>
        <fullName evidence="1">Uncharacterized protein</fullName>
    </submittedName>
</protein>
<organism evidence="1 2">
    <name type="scientific">Favolaschia claudopus</name>
    <dbReference type="NCBI Taxonomy" id="2862362"/>
    <lineage>
        <taxon>Eukaryota</taxon>
        <taxon>Fungi</taxon>
        <taxon>Dikarya</taxon>
        <taxon>Basidiomycota</taxon>
        <taxon>Agaricomycotina</taxon>
        <taxon>Agaricomycetes</taxon>
        <taxon>Agaricomycetidae</taxon>
        <taxon>Agaricales</taxon>
        <taxon>Marasmiineae</taxon>
        <taxon>Mycenaceae</taxon>
        <taxon>Favolaschia</taxon>
    </lineage>
</organism>
<sequence>MILTSLAGLTLRPQTSRYRFRCEPMALPIEPPTFHLMPRAPLELERRIFEIAATQNGGDIPRFMRTAWRVREWTEPILYRILFFRLTPTVPFGPVIAPIEDRHWVPYIPFPTFLTLLSVKSTSFFERHVRHIFIDAGIEAYSLVLYIVILTACSHITDLYILHPPTPDYIPIICRLHSLRRLSIQAVPLFFPNQVNFGSTLFRNITHLHLLDLDGQLPQHLGEQLALAPCLTHVSFSVFFNVPALHTRVRTNTELQCIVFLDAGWPTVDLAAPLHIPDDRVVVIRHTNFFTEFFRGSRNGDDYWGLAEAFIHAKRQGEVDGSLYVISTRSNPWRGRSVGVRNE</sequence>
<evidence type="ECO:0000313" key="1">
    <source>
        <dbReference type="EMBL" id="KAK6993050.1"/>
    </source>
</evidence>
<name>A0AAV9ZWZ2_9AGAR</name>
<dbReference type="AlphaFoldDB" id="A0AAV9ZWZ2"/>
<gene>
    <name evidence="1" type="ORF">R3P38DRAFT_114539</name>
</gene>
<evidence type="ECO:0000313" key="2">
    <source>
        <dbReference type="Proteomes" id="UP001362999"/>
    </source>
</evidence>
<comment type="caution">
    <text evidence="1">The sequence shown here is derived from an EMBL/GenBank/DDBJ whole genome shotgun (WGS) entry which is preliminary data.</text>
</comment>
<dbReference type="Proteomes" id="UP001362999">
    <property type="component" value="Unassembled WGS sequence"/>
</dbReference>
<reference evidence="1 2" key="1">
    <citation type="journal article" date="2024" name="J Genomics">
        <title>Draft genome sequencing and assembly of Favolaschia claudopus CIRM-BRFM 2984 isolated from oak limbs.</title>
        <authorList>
            <person name="Navarro D."/>
            <person name="Drula E."/>
            <person name="Chaduli D."/>
            <person name="Cazenave R."/>
            <person name="Ahrendt S."/>
            <person name="Wang J."/>
            <person name="Lipzen A."/>
            <person name="Daum C."/>
            <person name="Barry K."/>
            <person name="Grigoriev I.V."/>
            <person name="Favel A."/>
            <person name="Rosso M.N."/>
            <person name="Martin F."/>
        </authorList>
    </citation>
    <scope>NUCLEOTIDE SEQUENCE [LARGE SCALE GENOMIC DNA]</scope>
    <source>
        <strain evidence="1 2">CIRM-BRFM 2984</strain>
    </source>
</reference>
<proteinExistence type="predicted"/>
<keyword evidence="2" id="KW-1185">Reference proteome</keyword>
<dbReference type="EMBL" id="JAWWNJ010000104">
    <property type="protein sequence ID" value="KAK6993050.1"/>
    <property type="molecule type" value="Genomic_DNA"/>
</dbReference>
<accession>A0AAV9ZWZ2</accession>